<protein>
    <submittedName>
        <fullName evidence="2">Uncharacterized protein</fullName>
    </submittedName>
</protein>
<evidence type="ECO:0000313" key="2">
    <source>
        <dbReference type="EMBL" id="KAF6154948.1"/>
    </source>
</evidence>
<feature type="region of interest" description="Disordered" evidence="1">
    <location>
        <begin position="20"/>
        <end position="54"/>
    </location>
</feature>
<feature type="compositionally biased region" description="Basic and acidic residues" evidence="1">
    <location>
        <begin position="36"/>
        <end position="46"/>
    </location>
</feature>
<sequence>MANIEDATLKAIAIEGKYLKNDKEDDKNKSGYKSSWKNEHKGDVKGEGSSSKKYHYNHCKASENISDYC</sequence>
<comment type="caution">
    <text evidence="2">The sequence shown here is derived from an EMBL/GenBank/DDBJ whole genome shotgun (WGS) entry which is preliminary data.</text>
</comment>
<name>A0A7J7MJP0_9MAGN</name>
<reference evidence="2 3" key="1">
    <citation type="journal article" date="2020" name="IScience">
        <title>Genome Sequencing of the Endangered Kingdonia uniflora (Circaeasteraceae, Ranunculales) Reveals Potential Mechanisms of Evolutionary Specialization.</title>
        <authorList>
            <person name="Sun Y."/>
            <person name="Deng T."/>
            <person name="Zhang A."/>
            <person name="Moore M.J."/>
            <person name="Landis J.B."/>
            <person name="Lin N."/>
            <person name="Zhang H."/>
            <person name="Zhang X."/>
            <person name="Huang J."/>
            <person name="Zhang X."/>
            <person name="Sun H."/>
            <person name="Wang H."/>
        </authorList>
    </citation>
    <scope>NUCLEOTIDE SEQUENCE [LARGE SCALE GENOMIC DNA]</scope>
    <source>
        <strain evidence="2">TB1705</strain>
        <tissue evidence="2">Leaf</tissue>
    </source>
</reference>
<dbReference type="EMBL" id="JACGCM010001448">
    <property type="protein sequence ID" value="KAF6154948.1"/>
    <property type="molecule type" value="Genomic_DNA"/>
</dbReference>
<evidence type="ECO:0000313" key="3">
    <source>
        <dbReference type="Proteomes" id="UP000541444"/>
    </source>
</evidence>
<proteinExistence type="predicted"/>
<feature type="compositionally biased region" description="Basic and acidic residues" evidence="1">
    <location>
        <begin position="20"/>
        <end position="29"/>
    </location>
</feature>
<keyword evidence="3" id="KW-1185">Reference proteome</keyword>
<gene>
    <name evidence="2" type="ORF">GIB67_018385</name>
</gene>
<dbReference type="Proteomes" id="UP000541444">
    <property type="component" value="Unassembled WGS sequence"/>
</dbReference>
<accession>A0A7J7MJP0</accession>
<organism evidence="2 3">
    <name type="scientific">Kingdonia uniflora</name>
    <dbReference type="NCBI Taxonomy" id="39325"/>
    <lineage>
        <taxon>Eukaryota</taxon>
        <taxon>Viridiplantae</taxon>
        <taxon>Streptophyta</taxon>
        <taxon>Embryophyta</taxon>
        <taxon>Tracheophyta</taxon>
        <taxon>Spermatophyta</taxon>
        <taxon>Magnoliopsida</taxon>
        <taxon>Ranunculales</taxon>
        <taxon>Circaeasteraceae</taxon>
        <taxon>Kingdonia</taxon>
    </lineage>
</organism>
<dbReference type="AlphaFoldDB" id="A0A7J7MJP0"/>
<evidence type="ECO:0000256" key="1">
    <source>
        <dbReference type="SAM" id="MobiDB-lite"/>
    </source>
</evidence>